<dbReference type="PANTHER" id="PTHR21178:SF8">
    <property type="entry name" value="CILIA- AND FLAGELLA-ASSOCIATED PROTEIN 61"/>
    <property type="match status" value="1"/>
</dbReference>
<evidence type="ECO:0000259" key="3">
    <source>
        <dbReference type="Pfam" id="PF23150"/>
    </source>
</evidence>
<accession>A0A146KJE5</accession>
<feature type="region of interest" description="Disordered" evidence="1">
    <location>
        <begin position="1"/>
        <end position="23"/>
    </location>
</feature>
<name>A0A146KJE5_9EUKA</name>
<dbReference type="InterPro" id="IPR056299">
    <property type="entry name" value="CFAP61_dimer"/>
</dbReference>
<feature type="domain" description="CFAP61 dimerisation" evidence="3">
    <location>
        <begin position="1485"/>
        <end position="1603"/>
    </location>
</feature>
<evidence type="ECO:0000313" key="4">
    <source>
        <dbReference type="EMBL" id="JAP96587.1"/>
    </source>
</evidence>
<dbReference type="InterPro" id="IPR032151">
    <property type="entry name" value="CFAP61_N"/>
</dbReference>
<evidence type="ECO:0000256" key="1">
    <source>
        <dbReference type="SAM" id="MobiDB-lite"/>
    </source>
</evidence>
<organism evidence="4">
    <name type="scientific">Trepomonas sp. PC1</name>
    <dbReference type="NCBI Taxonomy" id="1076344"/>
    <lineage>
        <taxon>Eukaryota</taxon>
        <taxon>Metamonada</taxon>
        <taxon>Diplomonadida</taxon>
        <taxon>Hexamitidae</taxon>
        <taxon>Hexamitinae</taxon>
        <taxon>Trepomonas</taxon>
    </lineage>
</organism>
<dbReference type="EMBL" id="GDID01000019">
    <property type="protein sequence ID" value="JAP96587.1"/>
    <property type="molecule type" value="Transcribed_RNA"/>
</dbReference>
<dbReference type="Pfam" id="PF23150">
    <property type="entry name" value="CFAP61_dimer"/>
    <property type="match status" value="1"/>
</dbReference>
<feature type="compositionally biased region" description="Acidic residues" evidence="1">
    <location>
        <begin position="1161"/>
        <end position="1179"/>
    </location>
</feature>
<evidence type="ECO:0000259" key="2">
    <source>
        <dbReference type="Pfam" id="PF16092"/>
    </source>
</evidence>
<protein>
    <submittedName>
        <fullName evidence="4">Uncharacterized protein</fullName>
    </submittedName>
</protein>
<feature type="non-terminal residue" evidence="4">
    <location>
        <position position="1709"/>
    </location>
</feature>
<reference evidence="4" key="1">
    <citation type="submission" date="2015-07" db="EMBL/GenBank/DDBJ databases">
        <title>Adaptation to a free-living lifestyle via gene acquisitions in the diplomonad Trepomonas sp. PC1.</title>
        <authorList>
            <person name="Xu F."/>
            <person name="Jerlstrom-Hultqvist J."/>
            <person name="Kolisko M."/>
            <person name="Simpson A.G.B."/>
            <person name="Roger A.J."/>
            <person name="Svard S.G."/>
            <person name="Andersson J.O."/>
        </authorList>
    </citation>
    <scope>NUCLEOTIDE SEQUENCE</scope>
    <source>
        <strain evidence="4">PC1</strain>
    </source>
</reference>
<dbReference type="InterPro" id="IPR038884">
    <property type="entry name" value="CFAP61"/>
</dbReference>
<proteinExistence type="predicted"/>
<feature type="domain" description="Cilia- and flagella-associated protein 61 N-terminal" evidence="2">
    <location>
        <begin position="29"/>
        <end position="177"/>
    </location>
</feature>
<dbReference type="Pfam" id="PF16092">
    <property type="entry name" value="CFAP61_N"/>
    <property type="match status" value="1"/>
</dbReference>
<sequence length="1709" mass="194551">LLIGPHAQHFSDLSDDQQPKGSPKQVPILFTDYIQRVYQTQIPFFTSKFVRLACYLPQHSLALSSLLRAYFSFDPKNEFLLLNQHPHCQLPDQVAQIFPELDPEIPDTSLKTSIRVLSRSDVLRPLQIHSAQMKDHDDLVSIFEQNNTNLRKKYGEFFLADLIVNSSPDKVALVGNDFEVNSDEIQKPVCFLYAEKFDFQKDSDQQIYGNLMVTHQLEKYSIQSIPTDKIGFIRAFACLQQAESRSGDMLQKMFELWPDCEILILSLPSQSSCVQMQILKMFTLVDPKSCLSPKESLFVCHRDSWLSGLFINQVKSQNNVDEMNLYLQKLQLNQQIKHSFTDLQPCEPMCKNGTLVAFSHFRGKKTPIAVAGVDLTVGQLEDSVVLKDQIESFKQQLKQNGRVLSINDDGLSAQSETSIWATPAAVQCKDWCKIHFDDPLKSYGFLRTLSIDPLYLQFKDDILDAFMAACGVDGFLLQISTELQQFIKPVYQNKFENCQCDPTAVLTDFEKNLFKSANFLQNQLILPNPSKKYFDGELGAVFGQEKESFCKNSMYDQKSQLYQDRMNDEHVFNEKQLLDRQKDFYLAAIRSLAPQFSLFCIKYQNLIKKFVPPVSTQTFQSMLTKPPILLTDRLVIVGFGVGLLAALSCLQDSHQLAKFKNVTVVHPAPGMIYPFNFSPEYRNLQLFDHGESMLQYKQRTVNLFFDQYIGDIYDINIQKGYLQMASGAEVCFDVLMICPDGADSESLRAVPNYNLNSSVAFLYGNVDPCQQEINKQPTVQKSQLSTFNKRGFGEEDISSVVSQPENYAKMLASLYQEQKLQLNQKEAKKVQAEQQELKFASRFIQHQSQQLDVYGIIKNRLHSRTFFRFLTRENPLMRKQTASIYASTYLQNLNQSIQQLYSQTILKQLQGQQNQKKVEKAEGDKAAVEEESKPSAAYNGYRLLSPGSKACQFLQIMQPEVQAELPLIMDRLAQIVDEARRQLFPTLYTKLPPKGEHVSNKPVNVALVDAARTTICVMGDTFEAFSLIQGFLDRGVPADSLILLIPQDPNADIDIDDEKQNAEIDYLMQPPGYCKFKPQKNCHVPSILGKIAEIKKSDQIESKSTVQNAEKRSEAFPTDLHRTIFNSLQHKGVNILNNVKIIEVIASQKIEEEAENKNDSSEESEDFEEEIQEDDEDFDETKVITEEMLQQFLEKMSELDELDVCIKNVRKTQSGFVDELDVLNEVIDQILLGNENLVLKNALAPDDDAFGVEDMPEEQKMAELNRLLKMQITKLAQKHKYIAASKKKIRKNAGNGSSLCGLKLQLLKTDLEEQSLENKGKNITTQPNVGRKFTGENGVAIHMMMNSADATMNQNPQANQLDIHCCCLFLTEPYNVPNNVSSAIMRSDLVFDKALILNSFGQASDPCVYAAGNIAKINRQTLLKKLQFEQQLNPGLPFSPVFLTQDPIKPVVSWSLYSLHETTAYSQFNLIQNRLQAQEEQGLVPEFTRPNVLNCKVTGGHVFRVSRPLRDIRDQKLIQQKMFRVIETGELGEDRWCRVEIDPLGIVDQVCVFSKQQLKEAVKEQLFKMVGMPAMLFDQLEERHKKGEVKDLVEFISRYQIQALFQPQVIEEINQLLIDVVYGKAFNADKLLQKIGENARSIGDIDQEVLAAEESYKILAEQDNFGKIKAKIVETGRKISEIVKERFYELGENRENRGKVEFGKISEIV</sequence>
<feature type="non-terminal residue" evidence="4">
    <location>
        <position position="1"/>
    </location>
</feature>
<gene>
    <name evidence="4" type="ORF">TPC1_10025</name>
</gene>
<feature type="region of interest" description="Disordered" evidence="1">
    <location>
        <begin position="1152"/>
        <end position="1179"/>
    </location>
</feature>
<dbReference type="PANTHER" id="PTHR21178">
    <property type="entry name" value="CILIA- AND FLAGELLA-ASSOCIATED PROTEIN 61"/>
    <property type="match status" value="1"/>
</dbReference>